<proteinExistence type="predicted"/>
<sequence length="79" mass="9368">MAVEKEIEYKPLETKTNVDPHYDFTVKFNNDLNAATIRGSNIYVKTNSTTVQEVKFSLNAYKRKLLRKDIRREKRIPFM</sequence>
<name>A0A1E7DRU1_9BACI</name>
<evidence type="ECO:0000313" key="1">
    <source>
        <dbReference type="EMBL" id="OES45787.1"/>
    </source>
</evidence>
<reference evidence="1 2" key="1">
    <citation type="submission" date="2016-06" db="EMBL/GenBank/DDBJ databases">
        <title>Domibacillus iocasae genome sequencing.</title>
        <authorList>
            <person name="Verma A."/>
            <person name="Pal Y."/>
            <person name="Ojha A.K."/>
            <person name="Krishnamurthi S."/>
        </authorList>
    </citation>
    <scope>NUCLEOTIDE SEQUENCE [LARGE SCALE GENOMIC DNA]</scope>
    <source>
        <strain evidence="1 2">DSM 29979</strain>
    </source>
</reference>
<accession>A0A1E7DRU1</accession>
<comment type="caution">
    <text evidence="1">The sequence shown here is derived from an EMBL/GenBank/DDBJ whole genome shotgun (WGS) entry which is preliminary data.</text>
</comment>
<organism evidence="1 2">
    <name type="scientific">Domibacillus iocasae</name>
    <dbReference type="NCBI Taxonomy" id="1714016"/>
    <lineage>
        <taxon>Bacteria</taxon>
        <taxon>Bacillati</taxon>
        <taxon>Bacillota</taxon>
        <taxon>Bacilli</taxon>
        <taxon>Bacillales</taxon>
        <taxon>Bacillaceae</taxon>
        <taxon>Domibacillus</taxon>
    </lineage>
</organism>
<dbReference type="EMBL" id="MAMP01000012">
    <property type="protein sequence ID" value="OES45787.1"/>
    <property type="molecule type" value="Genomic_DNA"/>
</dbReference>
<protein>
    <submittedName>
        <fullName evidence="1">Uncharacterized protein</fullName>
    </submittedName>
</protein>
<gene>
    <name evidence="1" type="ORF">BA724_02990</name>
</gene>
<keyword evidence="2" id="KW-1185">Reference proteome</keyword>
<dbReference type="Proteomes" id="UP000095658">
    <property type="component" value="Unassembled WGS sequence"/>
</dbReference>
<evidence type="ECO:0000313" key="2">
    <source>
        <dbReference type="Proteomes" id="UP000095658"/>
    </source>
</evidence>
<dbReference type="AlphaFoldDB" id="A0A1E7DRU1"/>